<dbReference type="EMBL" id="BAAALN010000001">
    <property type="protein sequence ID" value="GAA1223161.1"/>
    <property type="molecule type" value="Genomic_DNA"/>
</dbReference>
<dbReference type="RefSeq" id="WP_253862100.1">
    <property type="nucleotide sequence ID" value="NZ_BAAALN010000001.1"/>
</dbReference>
<dbReference type="Proteomes" id="UP001500653">
    <property type="component" value="Unassembled WGS sequence"/>
</dbReference>
<name>A0ABP4GFG8_9PSEU</name>
<gene>
    <name evidence="2" type="ORF">GCM10009676_00530</name>
</gene>
<evidence type="ECO:0000256" key="1">
    <source>
        <dbReference type="SAM" id="Coils"/>
    </source>
</evidence>
<comment type="caution">
    <text evidence="2">The sequence shown here is derived from an EMBL/GenBank/DDBJ whole genome shotgun (WGS) entry which is preliminary data.</text>
</comment>
<proteinExistence type="predicted"/>
<evidence type="ECO:0000313" key="2">
    <source>
        <dbReference type="EMBL" id="GAA1223161.1"/>
    </source>
</evidence>
<evidence type="ECO:0008006" key="4">
    <source>
        <dbReference type="Google" id="ProtNLM"/>
    </source>
</evidence>
<keyword evidence="1" id="KW-0175">Coiled coil</keyword>
<dbReference type="SUPFAM" id="SSF56563">
    <property type="entry name" value="Major capsid protein gp5"/>
    <property type="match status" value="1"/>
</dbReference>
<organism evidence="2 3">
    <name type="scientific">Prauserella halophila</name>
    <dbReference type="NCBI Taxonomy" id="185641"/>
    <lineage>
        <taxon>Bacteria</taxon>
        <taxon>Bacillati</taxon>
        <taxon>Actinomycetota</taxon>
        <taxon>Actinomycetes</taxon>
        <taxon>Pseudonocardiales</taxon>
        <taxon>Pseudonocardiaceae</taxon>
        <taxon>Prauserella</taxon>
    </lineage>
</organism>
<sequence length="367" mass="38374">MNIEQIMADMTAIVDSAEGRSLTSDEVERYETLENQLSQAQRDQQVRQRQAAYTAPAPNDVQAFTASAGGGQSDHPLTYSGEAVQAVQDAINTRTARRVEANLSPEQLRQVTNATVGTGQLGSPRKWGSNPLTGPRILHVIGGVRRVDADAVAAEFPELTLPTAQAGASEGASLAEYDSSTAGSATLRRFGRFTDLNVEARFGTDARAIVAMHQLGIAKDLDGALISDVESAAGTAAAFDDPPQDVRKAIAQVLDATASMDPADLVILSHPDDANLLQDVQPTGGETTAEAFQRFAGALVYPSSAVTSGTMVVSNLRAGTLFFEAQGAMTAFDEDVKTGVRTVATALVGGYGVSLTDGFAQAVDVTA</sequence>
<reference evidence="3" key="1">
    <citation type="journal article" date="2019" name="Int. J. Syst. Evol. Microbiol.">
        <title>The Global Catalogue of Microorganisms (GCM) 10K type strain sequencing project: providing services to taxonomists for standard genome sequencing and annotation.</title>
        <authorList>
            <consortium name="The Broad Institute Genomics Platform"/>
            <consortium name="The Broad Institute Genome Sequencing Center for Infectious Disease"/>
            <person name="Wu L."/>
            <person name="Ma J."/>
        </authorList>
    </citation>
    <scope>NUCLEOTIDE SEQUENCE [LARGE SCALE GENOMIC DNA]</scope>
    <source>
        <strain evidence="3">JCM 13023</strain>
    </source>
</reference>
<feature type="coiled-coil region" evidence="1">
    <location>
        <begin position="23"/>
        <end position="50"/>
    </location>
</feature>
<evidence type="ECO:0000313" key="3">
    <source>
        <dbReference type="Proteomes" id="UP001500653"/>
    </source>
</evidence>
<accession>A0ABP4GFG8</accession>
<protein>
    <recommendedName>
        <fullName evidence="4">Phage major capsid protein</fullName>
    </recommendedName>
</protein>
<keyword evidence="3" id="KW-1185">Reference proteome</keyword>